<evidence type="ECO:0000313" key="2">
    <source>
        <dbReference type="Proteomes" id="UP000030624"/>
    </source>
</evidence>
<dbReference type="Proteomes" id="UP000030624">
    <property type="component" value="Chromosome"/>
</dbReference>
<dbReference type="KEGG" id="gac:GACE_1059"/>
<proteinExistence type="predicted"/>
<name>A0A0A7GE15_GEOAI</name>
<organism evidence="1 2">
    <name type="scientific">Geoglobus acetivorans</name>
    <dbReference type="NCBI Taxonomy" id="565033"/>
    <lineage>
        <taxon>Archaea</taxon>
        <taxon>Methanobacteriati</taxon>
        <taxon>Methanobacteriota</taxon>
        <taxon>Archaeoglobi</taxon>
        <taxon>Archaeoglobales</taxon>
        <taxon>Archaeoglobaceae</taxon>
        <taxon>Geoglobus</taxon>
    </lineage>
</organism>
<evidence type="ECO:0000313" key="1">
    <source>
        <dbReference type="EMBL" id="AIY90103.1"/>
    </source>
</evidence>
<dbReference type="STRING" id="565033.GACE_1059"/>
<dbReference type="EMBL" id="CP009552">
    <property type="protein sequence ID" value="AIY90103.1"/>
    <property type="molecule type" value="Genomic_DNA"/>
</dbReference>
<sequence length="43" mass="4638">MHSIPLLLRNSTNRCFNLTGVAEMLGYKIISGAGEGVVYISVL</sequence>
<dbReference type="HOGENOM" id="CLU_3227672_0_0_2"/>
<gene>
    <name evidence="1" type="ORF">GACE_1059</name>
</gene>
<dbReference type="AlphaFoldDB" id="A0A0A7GE15"/>
<protein>
    <submittedName>
        <fullName evidence="1">Uncharacterized protein</fullName>
    </submittedName>
</protein>
<accession>A0A0A7GE15</accession>
<reference evidence="1 2" key="1">
    <citation type="journal article" date="2015" name="Appl. Environ. Microbiol.">
        <title>The Geoglobus acetivorans genome: Fe(III) reduction, acetate utilization, autotrophic growth, and degradation of aromatic compounds in a hyperthermophilic archaeon.</title>
        <authorList>
            <person name="Mardanov A.V."/>
            <person name="Slododkina G.B."/>
            <person name="Slobodkin A.I."/>
            <person name="Beletsky A.V."/>
            <person name="Gavrilov S.N."/>
            <person name="Kublanov I.V."/>
            <person name="Bonch-Osmolovskaya E.A."/>
            <person name="Skryabin K.G."/>
            <person name="Ravin N.V."/>
        </authorList>
    </citation>
    <scope>NUCLEOTIDE SEQUENCE [LARGE SCALE GENOMIC DNA]</scope>
    <source>
        <strain evidence="1 2">SBH6</strain>
    </source>
</reference>